<keyword evidence="2" id="KW-1133">Transmembrane helix</keyword>
<proteinExistence type="predicted"/>
<evidence type="ECO:0000313" key="3">
    <source>
        <dbReference type="EMBL" id="AEQ32290.1"/>
    </source>
</evidence>
<accession>G8H0U2</accession>
<feature type="region of interest" description="Disordered" evidence="1">
    <location>
        <begin position="154"/>
        <end position="217"/>
    </location>
</feature>
<sequence length="217" mass="23671">MDTVLWIMDFTSRFFQIALCVVFLLGLLMAFLLFLSTKCCIWLPLRRHRNRKSLWPRRLQRLTAKNPCSSDGNAAVVAQAASGVSAMSSASSPPSPPSSPAVQCDDTQQPATRVCHVNRQCTDLATLLKRHSKEATKKPSLSKRLLSFRCRKQSSGVKTPGAGANNNNCCQQKGGTEGSQVLALSTARPPLPPRPPRPPPPRRIPPRRTATTTSSSP</sequence>
<organism evidence="3 4">
    <name type="scientific">macacine betaherpesvirus 8</name>
    <dbReference type="NCBI Taxonomy" id="2560567"/>
    <lineage>
        <taxon>Viruses</taxon>
        <taxon>Duplodnaviria</taxon>
        <taxon>Heunggongvirae</taxon>
        <taxon>Peploviricota</taxon>
        <taxon>Herviviricetes</taxon>
        <taxon>Herpesvirales</taxon>
        <taxon>Orthoherpesviridae</taxon>
        <taxon>Betaherpesvirinae</taxon>
        <taxon>Cytomegalovirus</taxon>
        <taxon>Cytomegalovirus macacinebeta8</taxon>
    </lineage>
</organism>
<feature type="compositionally biased region" description="Polar residues" evidence="1">
    <location>
        <begin position="164"/>
        <end position="174"/>
    </location>
</feature>
<protein>
    <submittedName>
        <fullName evidence="3">Uncharacterized protein</fullName>
    </submittedName>
</protein>
<feature type="transmembrane region" description="Helical" evidence="2">
    <location>
        <begin position="14"/>
        <end position="43"/>
    </location>
</feature>
<feature type="compositionally biased region" description="Pro residues" evidence="1">
    <location>
        <begin position="189"/>
        <end position="203"/>
    </location>
</feature>
<gene>
    <name evidence="3" type="ORF">cy201</name>
</gene>
<reference evidence="3 4" key="1">
    <citation type="journal article" date="2011" name="J. Virol.">
        <title>Genomic sequencing and characterization of cynomolgus macaque cytomegalovirus.</title>
        <authorList>
            <person name="Marsh A.K."/>
            <person name="Willer D.O."/>
            <person name="Ambagala A.P."/>
            <person name="Dzamba M."/>
            <person name="Chan J.K."/>
            <person name="Pilon R."/>
            <person name="Fournier J."/>
            <person name="Sandstrom P."/>
            <person name="Brudno M."/>
            <person name="Macdonald K.S."/>
        </authorList>
    </citation>
    <scope>NUCLEOTIDE SEQUENCE [LARGE SCALE GENOMIC DNA]</scope>
    <source>
        <strain evidence="3 4">Ottawa</strain>
    </source>
</reference>
<name>G8H0U2_9BETA</name>
<keyword evidence="2" id="KW-0812">Transmembrane</keyword>
<keyword evidence="4" id="KW-1185">Reference proteome</keyword>
<dbReference type="EMBL" id="JN227533">
    <property type="protein sequence ID" value="AEQ32290.1"/>
    <property type="molecule type" value="Genomic_DNA"/>
</dbReference>
<evidence type="ECO:0000256" key="2">
    <source>
        <dbReference type="SAM" id="Phobius"/>
    </source>
</evidence>
<evidence type="ECO:0000313" key="4">
    <source>
        <dbReference type="Proteomes" id="UP000174965"/>
    </source>
</evidence>
<feature type="region of interest" description="Disordered" evidence="1">
    <location>
        <begin position="86"/>
        <end position="106"/>
    </location>
</feature>
<dbReference type="Proteomes" id="UP000174965">
    <property type="component" value="Segment"/>
</dbReference>
<feature type="compositionally biased region" description="Low complexity" evidence="1">
    <location>
        <begin position="207"/>
        <end position="217"/>
    </location>
</feature>
<evidence type="ECO:0000256" key="1">
    <source>
        <dbReference type="SAM" id="MobiDB-lite"/>
    </source>
</evidence>
<keyword evidence="2" id="KW-0472">Membrane</keyword>